<evidence type="ECO:0000256" key="4">
    <source>
        <dbReference type="SAM" id="SignalP"/>
    </source>
</evidence>
<evidence type="ECO:0000313" key="6">
    <source>
        <dbReference type="EMBL" id="MBT1704203.1"/>
    </source>
</evidence>
<dbReference type="RefSeq" id="WP_254154162.1">
    <property type="nucleotide sequence ID" value="NZ_JAHESD010000027.1"/>
</dbReference>
<dbReference type="Pfam" id="PF13646">
    <property type="entry name" value="HEAT_2"/>
    <property type="match status" value="1"/>
</dbReference>
<comment type="caution">
    <text evidence="6">The sequence shown here is derived from an EMBL/GenBank/DDBJ whole genome shotgun (WGS) entry which is preliminary data.</text>
</comment>
<dbReference type="SMART" id="SM00567">
    <property type="entry name" value="EZ_HEAT"/>
    <property type="match status" value="4"/>
</dbReference>
<evidence type="ECO:0000313" key="7">
    <source>
        <dbReference type="Proteomes" id="UP000772618"/>
    </source>
</evidence>
<dbReference type="GO" id="GO:0003755">
    <property type="term" value="F:peptidyl-prolyl cis-trans isomerase activity"/>
    <property type="evidence" value="ECO:0007669"/>
    <property type="project" value="UniProtKB-EC"/>
</dbReference>
<keyword evidence="4" id="KW-0732">Signal</keyword>
<reference evidence="6 7" key="1">
    <citation type="submission" date="2021-05" db="EMBL/GenBank/DDBJ databases">
        <title>A Polyphasic approach of four new species of the genus Ohtaekwangia: Ohtaekwangia histidinii sp. nov., Ohtaekwangia cretensis sp. nov., Ohtaekwangia indiensis sp. nov., Ohtaekwangia reichenbachii sp. nov. from diverse environment.</title>
        <authorList>
            <person name="Octaviana S."/>
        </authorList>
    </citation>
    <scope>NUCLEOTIDE SEQUENCE [LARGE SCALE GENOMIC DNA]</scope>
    <source>
        <strain evidence="6 7">PWU20</strain>
    </source>
</reference>
<dbReference type="InterPro" id="IPR044666">
    <property type="entry name" value="Cyclophilin_A-like"/>
</dbReference>
<evidence type="ECO:0000259" key="5">
    <source>
        <dbReference type="PROSITE" id="PS50072"/>
    </source>
</evidence>
<dbReference type="PROSITE" id="PS51257">
    <property type="entry name" value="PROKAR_LIPOPROTEIN"/>
    <property type="match status" value="1"/>
</dbReference>
<dbReference type="InterPro" id="IPR004155">
    <property type="entry name" value="PBS_lyase_HEAT"/>
</dbReference>
<evidence type="ECO:0000256" key="2">
    <source>
        <dbReference type="ARBA" id="ARBA00023110"/>
    </source>
</evidence>
<gene>
    <name evidence="6" type="ORF">KK060_12995</name>
</gene>
<name>A0ABS5VRX8_9BACT</name>
<dbReference type="PRINTS" id="PR00153">
    <property type="entry name" value="CSAPPISMRASE"/>
</dbReference>
<feature type="chain" id="PRO_5046071902" description="peptidylprolyl isomerase" evidence="4">
    <location>
        <begin position="20"/>
        <end position="640"/>
    </location>
</feature>
<keyword evidence="2" id="KW-0697">Rotamase</keyword>
<dbReference type="InterPro" id="IPR002130">
    <property type="entry name" value="Cyclophilin-type_PPIase_dom"/>
</dbReference>
<dbReference type="Gene3D" id="2.40.100.10">
    <property type="entry name" value="Cyclophilin-like"/>
    <property type="match status" value="1"/>
</dbReference>
<dbReference type="InterPro" id="IPR016024">
    <property type="entry name" value="ARM-type_fold"/>
</dbReference>
<keyword evidence="3 6" id="KW-0413">Isomerase</keyword>
<dbReference type="PANTHER" id="PTHR45625:SF4">
    <property type="entry name" value="PEPTIDYLPROLYL ISOMERASE DOMAIN AND WD REPEAT-CONTAINING PROTEIN 1"/>
    <property type="match status" value="1"/>
</dbReference>
<keyword evidence="7" id="KW-1185">Reference proteome</keyword>
<dbReference type="InterPro" id="IPR029000">
    <property type="entry name" value="Cyclophilin-like_dom_sf"/>
</dbReference>
<dbReference type="InterPro" id="IPR011989">
    <property type="entry name" value="ARM-like"/>
</dbReference>
<organism evidence="6 7">
    <name type="scientific">Chryseosolibacter indicus</name>
    <dbReference type="NCBI Taxonomy" id="2782351"/>
    <lineage>
        <taxon>Bacteria</taxon>
        <taxon>Pseudomonadati</taxon>
        <taxon>Bacteroidota</taxon>
        <taxon>Cytophagia</taxon>
        <taxon>Cytophagales</taxon>
        <taxon>Chryseotaleaceae</taxon>
        <taxon>Chryseosolibacter</taxon>
    </lineage>
</organism>
<dbReference type="EC" id="5.2.1.8" evidence="1"/>
<dbReference type="SUPFAM" id="SSF50891">
    <property type="entry name" value="Cyclophilin-like"/>
    <property type="match status" value="1"/>
</dbReference>
<dbReference type="PANTHER" id="PTHR45625">
    <property type="entry name" value="PEPTIDYL-PROLYL CIS-TRANS ISOMERASE-RELATED"/>
    <property type="match status" value="1"/>
</dbReference>
<dbReference type="SUPFAM" id="SSF48371">
    <property type="entry name" value="ARM repeat"/>
    <property type="match status" value="1"/>
</dbReference>
<feature type="signal peptide" evidence="4">
    <location>
        <begin position="1"/>
        <end position="19"/>
    </location>
</feature>
<feature type="domain" description="PPIase cyclophilin-type" evidence="5">
    <location>
        <begin position="509"/>
        <end position="626"/>
    </location>
</feature>
<dbReference type="Proteomes" id="UP000772618">
    <property type="component" value="Unassembled WGS sequence"/>
</dbReference>
<dbReference type="Pfam" id="PF00160">
    <property type="entry name" value="Pro_isomerase"/>
    <property type="match status" value="1"/>
</dbReference>
<dbReference type="EMBL" id="JAHESD010000027">
    <property type="protein sequence ID" value="MBT1704203.1"/>
    <property type="molecule type" value="Genomic_DNA"/>
</dbReference>
<accession>A0ABS5VRX8</accession>
<dbReference type="CDD" id="cd00317">
    <property type="entry name" value="cyclophilin"/>
    <property type="match status" value="1"/>
</dbReference>
<sequence>MFKKFFPLLLLLSLVIACGKKSDGVNKFSDTEIKKIYDYKDKRLSDSLYRYFSQEDSTYRKEAVLAFGSIQDSAALHHIGKLLFNEPSTSVRKAAAFAIGQTPSKESERILLGAIMKEKNNVVLNELLEAYGKRTVKWELIQPTLLKDTNGNEGLSLSIYRAGLNGKTDTTANRIASILLSENLNESVRLIAAHYFARGAKDLGIYTKSISQSALNDRSAEVRMAAASALRKAKDPAVVKTLKEIIDSERDFRVKVNALYALRSFPIENTKSILYAALYNNNPNVGIAASEVIKAVATKDNWIELSNLTGRIENWRIKANLFEAAIKVSDNKSLIEEVKQSINQSINPYAQASLISSLQNSISAFDFIQEKLSADTAVVRTSAASALANLHQQKDFNQSLKAKYAEVCKEEMLKQKVDAAVIGILAEPLADSLNNYRSTVKDFSFLAEGAKKLSLPKDNEALQPVEKAIAYFERRKAKPVVNEFNHPIDWDFIKNIKNNQEAIVKTTKGNVRIQLLTDEAPGSVANFVKLAQSNYFDGKPFHRVVPNFVIQGGCNRGDGWGSEDYSIRSEFTTRKYKTGSVGMASAGKDTEGTQWFITHSPTPHLDGRYTIFAEVVEGMDLVHRIEVGDVITDVEIAKSK</sequence>
<dbReference type="PROSITE" id="PS50072">
    <property type="entry name" value="CSA_PPIASE_2"/>
    <property type="match status" value="1"/>
</dbReference>
<dbReference type="Gene3D" id="1.25.10.10">
    <property type="entry name" value="Leucine-rich Repeat Variant"/>
    <property type="match status" value="2"/>
</dbReference>
<proteinExistence type="predicted"/>
<evidence type="ECO:0000256" key="3">
    <source>
        <dbReference type="ARBA" id="ARBA00023235"/>
    </source>
</evidence>
<protein>
    <recommendedName>
        <fullName evidence="1">peptidylprolyl isomerase</fullName>
        <ecNumber evidence="1">5.2.1.8</ecNumber>
    </recommendedName>
</protein>
<evidence type="ECO:0000256" key="1">
    <source>
        <dbReference type="ARBA" id="ARBA00013194"/>
    </source>
</evidence>